<evidence type="ECO:0000256" key="10">
    <source>
        <dbReference type="RuleBase" id="RU367032"/>
    </source>
</evidence>
<organism evidence="14 15">
    <name type="scientific">Meira miltonrushii</name>
    <dbReference type="NCBI Taxonomy" id="1280837"/>
    <lineage>
        <taxon>Eukaryota</taxon>
        <taxon>Fungi</taxon>
        <taxon>Dikarya</taxon>
        <taxon>Basidiomycota</taxon>
        <taxon>Ustilaginomycotina</taxon>
        <taxon>Exobasidiomycetes</taxon>
        <taxon>Exobasidiales</taxon>
        <taxon>Brachybasidiaceae</taxon>
        <taxon>Meira</taxon>
    </lineage>
</organism>
<dbReference type="InterPro" id="IPR006785">
    <property type="entry name" value="Pex14_N"/>
</dbReference>
<keyword evidence="5 10" id="KW-0472">Membrane</keyword>
<feature type="coiled-coil region" evidence="11">
    <location>
        <begin position="151"/>
        <end position="206"/>
    </location>
</feature>
<keyword evidence="2 10" id="KW-0813">Transport</keyword>
<accession>A0A316VDL4</accession>
<dbReference type="GO" id="GO:0016560">
    <property type="term" value="P:protein import into peroxisome matrix, docking"/>
    <property type="evidence" value="ECO:0007669"/>
    <property type="project" value="UniProtKB-UniRule"/>
</dbReference>
<dbReference type="EMBL" id="KZ819603">
    <property type="protein sequence ID" value="PWN35729.1"/>
    <property type="molecule type" value="Genomic_DNA"/>
</dbReference>
<dbReference type="GO" id="GO:0005102">
    <property type="term" value="F:signaling receptor binding"/>
    <property type="evidence" value="ECO:0007669"/>
    <property type="project" value="TreeGrafter"/>
</dbReference>
<keyword evidence="6 10" id="KW-0576">Peroxisome</keyword>
<feature type="compositionally biased region" description="Polar residues" evidence="12">
    <location>
        <begin position="314"/>
        <end position="323"/>
    </location>
</feature>
<evidence type="ECO:0000256" key="5">
    <source>
        <dbReference type="ARBA" id="ARBA00023136"/>
    </source>
</evidence>
<gene>
    <name evidence="14" type="ORF">FA14DRAFT_160758</name>
</gene>
<evidence type="ECO:0000256" key="9">
    <source>
        <dbReference type="ARBA" id="ARBA00046271"/>
    </source>
</evidence>
<dbReference type="OrthoDB" id="5549158at2759"/>
<evidence type="ECO:0000256" key="1">
    <source>
        <dbReference type="ARBA" id="ARBA00005443"/>
    </source>
</evidence>
<reference evidence="14 15" key="1">
    <citation type="journal article" date="2018" name="Mol. Biol. Evol.">
        <title>Broad Genomic Sampling Reveals a Smut Pathogenic Ancestry of the Fungal Clade Ustilaginomycotina.</title>
        <authorList>
            <person name="Kijpornyongpan T."/>
            <person name="Mondo S.J."/>
            <person name="Barry K."/>
            <person name="Sandor L."/>
            <person name="Lee J."/>
            <person name="Lipzen A."/>
            <person name="Pangilinan J."/>
            <person name="LaButti K."/>
            <person name="Hainaut M."/>
            <person name="Henrissat B."/>
            <person name="Grigoriev I.V."/>
            <person name="Spatafora J.W."/>
            <person name="Aime M.C."/>
        </authorList>
    </citation>
    <scope>NUCLEOTIDE SEQUENCE [LARGE SCALE GENOMIC DNA]</scope>
    <source>
        <strain evidence="14 15">MCA 3882</strain>
    </source>
</reference>
<dbReference type="GO" id="GO:1990429">
    <property type="term" value="C:peroxisomal importomer complex"/>
    <property type="evidence" value="ECO:0007669"/>
    <property type="project" value="TreeGrafter"/>
</dbReference>
<protein>
    <recommendedName>
        <fullName evidence="7 10">Peroxisomal membrane protein PEX14</fullName>
    </recommendedName>
    <alternativeName>
        <fullName evidence="8 10">Peroxin-14</fullName>
    </alternativeName>
</protein>
<dbReference type="InterPro" id="IPR036388">
    <property type="entry name" value="WH-like_DNA-bd_sf"/>
</dbReference>
<evidence type="ECO:0000259" key="13">
    <source>
        <dbReference type="Pfam" id="PF04695"/>
    </source>
</evidence>
<comment type="function">
    <text evidence="10">Component of the PEX13-PEX14 docking complex, a translocon channel that specifically mediates the import of peroxisomal cargo proteins bound to PEX5 receptor. The PEX13-PEX14 docking complex forms a large import pore which can be opened to a diameter of about 9 nm. Mechanistically, PEX5 receptor along with cargo proteins associates with the PEX14 subunit of the PEX13-PEX14 docking complex in the cytosol, leading to the insertion of the receptor into the organelle membrane with the concomitant translocation of the cargo into the peroxisome matrix.</text>
</comment>
<dbReference type="InterPro" id="IPR025655">
    <property type="entry name" value="PEX14"/>
</dbReference>
<dbReference type="GO" id="GO:0005778">
    <property type="term" value="C:peroxisomal membrane"/>
    <property type="evidence" value="ECO:0007669"/>
    <property type="project" value="UniProtKB-SubCell"/>
</dbReference>
<comment type="subcellular location">
    <subcellularLocation>
        <location evidence="9 10">Peroxisome membrane</location>
    </subcellularLocation>
</comment>
<feature type="region of interest" description="Disordered" evidence="12">
    <location>
        <begin position="286"/>
        <end position="353"/>
    </location>
</feature>
<keyword evidence="15" id="KW-1185">Reference proteome</keyword>
<dbReference type="PANTHER" id="PTHR23058">
    <property type="entry name" value="PEROXISOMAL MEMBRANE PROTEIN PEX14"/>
    <property type="match status" value="1"/>
</dbReference>
<feature type="domain" description="Peroxisome membrane anchor protein Pex14p N-terminal" evidence="13">
    <location>
        <begin position="12"/>
        <end position="55"/>
    </location>
</feature>
<evidence type="ECO:0000313" key="15">
    <source>
        <dbReference type="Proteomes" id="UP000245771"/>
    </source>
</evidence>
<evidence type="ECO:0000256" key="12">
    <source>
        <dbReference type="SAM" id="MobiDB-lite"/>
    </source>
</evidence>
<keyword evidence="11" id="KW-0175">Coiled coil</keyword>
<evidence type="ECO:0000256" key="4">
    <source>
        <dbReference type="ARBA" id="ARBA00023010"/>
    </source>
</evidence>
<evidence type="ECO:0000256" key="6">
    <source>
        <dbReference type="ARBA" id="ARBA00023140"/>
    </source>
</evidence>
<evidence type="ECO:0000256" key="7">
    <source>
        <dbReference type="ARBA" id="ARBA00029502"/>
    </source>
</evidence>
<dbReference type="Pfam" id="PF04695">
    <property type="entry name" value="Pex14_N"/>
    <property type="match status" value="1"/>
</dbReference>
<comment type="similarity">
    <text evidence="1 10">Belongs to the peroxin-14 family.</text>
</comment>
<dbReference type="Gene3D" id="1.10.10.10">
    <property type="entry name" value="Winged helix-like DNA-binding domain superfamily/Winged helix DNA-binding domain"/>
    <property type="match status" value="1"/>
</dbReference>
<keyword evidence="4" id="KW-0811">Translocation</keyword>
<sequence>MSSSELSPRHVRPDMVQSAVSFLKDAKVQQSTVSQRVSFLESKGLSPDEIDEALRQTGASGAITAGQAAQAGPSHSVYPQQQQQYGAPAMYYQNGYGQAQMPPQSRDRDWRDWFIMAVVSGTVGYGVIALARKYLFPHLQPPNQHILEEDRDALTAKYDEVAAQLAALDAETKAVKAGVEEQKEAIEKSIQEVEDTVKALREADKRRADDMDTVKSEVDAMKDSLARMFEKTKEAQTASLSELQTELKSLKSLLVSRNSAAPQAGLTSSVSAGGLAGRPYSPFGAPVTANTGDASPAFTNTSSPRPSIPAWQLADSSNSSAATKSAPADEPTGTSAVQAGSEHAKESASSISS</sequence>
<evidence type="ECO:0000256" key="8">
    <source>
        <dbReference type="ARBA" id="ARBA00029691"/>
    </source>
</evidence>
<dbReference type="AlphaFoldDB" id="A0A316VDL4"/>
<proteinExistence type="inferred from homology"/>
<dbReference type="FunCoup" id="A0A316VDL4">
    <property type="interactions" value="17"/>
</dbReference>
<evidence type="ECO:0000256" key="3">
    <source>
        <dbReference type="ARBA" id="ARBA00022927"/>
    </source>
</evidence>
<evidence type="ECO:0000256" key="2">
    <source>
        <dbReference type="ARBA" id="ARBA00022448"/>
    </source>
</evidence>
<evidence type="ECO:0000256" key="11">
    <source>
        <dbReference type="SAM" id="Coils"/>
    </source>
</evidence>
<feature type="compositionally biased region" description="Polar residues" evidence="12">
    <location>
        <begin position="288"/>
        <end position="305"/>
    </location>
</feature>
<dbReference type="STRING" id="1280837.A0A316VDL4"/>
<dbReference type="GeneID" id="37020593"/>
<name>A0A316VDL4_9BASI</name>
<dbReference type="Proteomes" id="UP000245771">
    <property type="component" value="Unassembled WGS sequence"/>
</dbReference>
<keyword evidence="3 10" id="KW-0653">Protein transport</keyword>
<dbReference type="InParanoid" id="A0A316VDL4"/>
<evidence type="ECO:0000313" key="14">
    <source>
        <dbReference type="EMBL" id="PWN35729.1"/>
    </source>
</evidence>
<dbReference type="RefSeq" id="XP_025356031.1">
    <property type="nucleotide sequence ID" value="XM_025498812.1"/>
</dbReference>
<dbReference type="PANTHER" id="PTHR23058:SF0">
    <property type="entry name" value="PEROXISOMAL MEMBRANE PROTEIN PEX14"/>
    <property type="match status" value="1"/>
</dbReference>